<dbReference type="SMART" id="SM00513">
    <property type="entry name" value="SAP"/>
    <property type="match status" value="1"/>
</dbReference>
<evidence type="ECO:0000313" key="3">
    <source>
        <dbReference type="EMBL" id="JAS17344.1"/>
    </source>
</evidence>
<keyword evidence="1" id="KW-0175">Coiled coil</keyword>
<sequence>MATKIVKVGDLGIKELKEELEERGLETSGRKAVLQERLRKALVDAGEDPDFITVGLSELEKLSKNLEENLKSSFEENSKNLEKLKSSLEINSKNFENFKSNLEENLKSSFEENSKNLEKFKSSLEENLKSSLEENLKSSLEENSKNFENFKSSLENKFEK</sequence>
<dbReference type="AlphaFoldDB" id="A0A1B6CVB1"/>
<organism evidence="3">
    <name type="scientific">Clastoptera arizonana</name>
    <name type="common">Arizona spittle bug</name>
    <dbReference type="NCBI Taxonomy" id="38151"/>
    <lineage>
        <taxon>Eukaryota</taxon>
        <taxon>Metazoa</taxon>
        <taxon>Ecdysozoa</taxon>
        <taxon>Arthropoda</taxon>
        <taxon>Hexapoda</taxon>
        <taxon>Insecta</taxon>
        <taxon>Pterygota</taxon>
        <taxon>Neoptera</taxon>
        <taxon>Paraneoptera</taxon>
        <taxon>Hemiptera</taxon>
        <taxon>Auchenorrhyncha</taxon>
        <taxon>Cercopoidea</taxon>
        <taxon>Clastopteridae</taxon>
        <taxon>Clastoptera</taxon>
    </lineage>
</organism>
<reference evidence="3" key="1">
    <citation type="submission" date="2015-12" db="EMBL/GenBank/DDBJ databases">
        <title>De novo transcriptome assembly of four potential Pierce s Disease insect vectors from Arizona vineyards.</title>
        <authorList>
            <person name="Tassone E.E."/>
        </authorList>
    </citation>
    <scope>NUCLEOTIDE SEQUENCE</scope>
</reference>
<dbReference type="EMBL" id="GEDC01019954">
    <property type="protein sequence ID" value="JAS17344.1"/>
    <property type="molecule type" value="Transcribed_RNA"/>
</dbReference>
<protein>
    <recommendedName>
        <fullName evidence="2">SAP domain-containing protein</fullName>
    </recommendedName>
</protein>
<feature type="domain" description="SAP" evidence="2">
    <location>
        <begin position="8"/>
        <end position="42"/>
    </location>
</feature>
<dbReference type="SUPFAM" id="SSF68906">
    <property type="entry name" value="SAP domain"/>
    <property type="match status" value="1"/>
</dbReference>
<dbReference type="InterPro" id="IPR003034">
    <property type="entry name" value="SAP_dom"/>
</dbReference>
<dbReference type="InterPro" id="IPR036361">
    <property type="entry name" value="SAP_dom_sf"/>
</dbReference>
<evidence type="ECO:0000256" key="1">
    <source>
        <dbReference type="SAM" id="Coils"/>
    </source>
</evidence>
<feature type="non-terminal residue" evidence="3">
    <location>
        <position position="160"/>
    </location>
</feature>
<proteinExistence type="predicted"/>
<accession>A0A1B6CVB1</accession>
<gene>
    <name evidence="3" type="ORF">g.43404</name>
</gene>
<dbReference type="Pfam" id="PF02037">
    <property type="entry name" value="SAP"/>
    <property type="match status" value="1"/>
</dbReference>
<feature type="coiled-coil region" evidence="1">
    <location>
        <begin position="56"/>
        <end position="91"/>
    </location>
</feature>
<name>A0A1B6CVB1_9HEMI</name>
<evidence type="ECO:0000259" key="2">
    <source>
        <dbReference type="PROSITE" id="PS50800"/>
    </source>
</evidence>
<dbReference type="PROSITE" id="PS50800">
    <property type="entry name" value="SAP"/>
    <property type="match status" value="1"/>
</dbReference>
<dbReference type="Gene3D" id="1.10.720.30">
    <property type="entry name" value="SAP domain"/>
    <property type="match status" value="1"/>
</dbReference>